<evidence type="ECO:0000313" key="4">
    <source>
        <dbReference type="Proteomes" id="UP000076532"/>
    </source>
</evidence>
<evidence type="ECO:0000313" key="3">
    <source>
        <dbReference type="EMBL" id="KZP25054.1"/>
    </source>
</evidence>
<dbReference type="EMBL" id="KV417523">
    <property type="protein sequence ID" value="KZP25054.1"/>
    <property type="molecule type" value="Genomic_DNA"/>
</dbReference>
<dbReference type="OrthoDB" id="3227921at2759"/>
<gene>
    <name evidence="3" type="ORF">FIBSPDRAFT_1041830</name>
</gene>
<keyword evidence="2" id="KW-1133">Transmembrane helix</keyword>
<feature type="region of interest" description="Disordered" evidence="1">
    <location>
        <begin position="542"/>
        <end position="568"/>
    </location>
</feature>
<organism evidence="3 4">
    <name type="scientific">Athelia psychrophila</name>
    <dbReference type="NCBI Taxonomy" id="1759441"/>
    <lineage>
        <taxon>Eukaryota</taxon>
        <taxon>Fungi</taxon>
        <taxon>Dikarya</taxon>
        <taxon>Basidiomycota</taxon>
        <taxon>Agaricomycotina</taxon>
        <taxon>Agaricomycetes</taxon>
        <taxon>Agaricomycetidae</taxon>
        <taxon>Atheliales</taxon>
        <taxon>Atheliaceae</taxon>
        <taxon>Athelia</taxon>
    </lineage>
</organism>
<protein>
    <submittedName>
        <fullName evidence="3">Uncharacterized protein</fullName>
    </submittedName>
</protein>
<keyword evidence="2" id="KW-0812">Transmembrane</keyword>
<feature type="transmembrane region" description="Helical" evidence="2">
    <location>
        <begin position="115"/>
        <end position="137"/>
    </location>
</feature>
<feature type="transmembrane region" description="Helical" evidence="2">
    <location>
        <begin position="202"/>
        <end position="222"/>
    </location>
</feature>
<keyword evidence="4" id="KW-1185">Reference proteome</keyword>
<keyword evidence="2" id="KW-0472">Membrane</keyword>
<dbReference type="Proteomes" id="UP000076532">
    <property type="component" value="Unassembled WGS sequence"/>
</dbReference>
<accession>A0A166NIY2</accession>
<feature type="transmembrane region" description="Helical" evidence="2">
    <location>
        <begin position="67"/>
        <end position="95"/>
    </location>
</feature>
<feature type="transmembrane region" description="Helical" evidence="2">
    <location>
        <begin position="37"/>
        <end position="55"/>
    </location>
</feature>
<proteinExistence type="predicted"/>
<evidence type="ECO:0000256" key="1">
    <source>
        <dbReference type="SAM" id="MobiDB-lite"/>
    </source>
</evidence>
<feature type="transmembrane region" description="Helical" evidence="2">
    <location>
        <begin position="12"/>
        <end position="31"/>
    </location>
</feature>
<evidence type="ECO:0000256" key="2">
    <source>
        <dbReference type="SAM" id="Phobius"/>
    </source>
</evidence>
<reference evidence="3 4" key="1">
    <citation type="journal article" date="2016" name="Mol. Biol. Evol.">
        <title>Comparative Genomics of Early-Diverging Mushroom-Forming Fungi Provides Insights into the Origins of Lignocellulose Decay Capabilities.</title>
        <authorList>
            <person name="Nagy L.G."/>
            <person name="Riley R."/>
            <person name="Tritt A."/>
            <person name="Adam C."/>
            <person name="Daum C."/>
            <person name="Floudas D."/>
            <person name="Sun H."/>
            <person name="Yadav J.S."/>
            <person name="Pangilinan J."/>
            <person name="Larsson K.H."/>
            <person name="Matsuura K."/>
            <person name="Barry K."/>
            <person name="Labutti K."/>
            <person name="Kuo R."/>
            <person name="Ohm R.A."/>
            <person name="Bhattacharya S.S."/>
            <person name="Shirouzu T."/>
            <person name="Yoshinaga Y."/>
            <person name="Martin F.M."/>
            <person name="Grigoriev I.V."/>
            <person name="Hibbett D.S."/>
        </authorList>
    </citation>
    <scope>NUCLEOTIDE SEQUENCE [LARGE SCALE GENOMIC DNA]</scope>
    <source>
        <strain evidence="3 4">CBS 109695</strain>
    </source>
</reference>
<sequence>MTQNLLPIRILFHSAFALVYLPTIALAFAIGGIYVGYLSLSALAALVIFAALDILTIRRKVNQKAVLCIDILVAIGLPGCVWPLLVSGISEIVFLHDDTYTTYLPNLRTPLELTATFTVIGLSTLYVLYIVVAAVVSKVSGNAALPRYPDESPLASPGTRRNAFLGRQRTATERAMVIDHCTSYIFQRSIFRKHAFEPTGWAIFRGTIAVYCCVGLLLFAAYEGYSEGVTYGKDGMSVQERVLASAQVESLETYLSVAMLSPSQPIPSDLKVARPGHTPLTQTVTASDSQFWSENAPLGDLVDGGVATYPSSAYPFIKDNDFNVSWSGDVTVNIWITTSGVYGSTDSIQALYTPGFRIPPFKEYDIALIIISYEMNNFEWLFLEPHIETAAASGSNTTTARFSCSWQTQRQITHRDLTPPSGPALFAQALSAIGGAYAFIDGVFALIFGRTMLAILFGSKSISPFGLLGIITRARLRHLINEQYPRLQEDIERGGMAAYISEVAVDPGLVLTSNSPPNRVAAPSQVVHTGDDAEVTGLIPLRPMERSNGNSSHLAQEDCEPSRKHSYE</sequence>
<name>A0A166NIY2_9AGAM</name>
<dbReference type="AlphaFoldDB" id="A0A166NIY2"/>